<keyword evidence="8" id="KW-0449">Lipoprotein</keyword>
<dbReference type="GO" id="GO:0008961">
    <property type="term" value="F:phosphatidylglycerol-prolipoprotein diacylglyceryl transferase activity"/>
    <property type="evidence" value="ECO:0007669"/>
    <property type="project" value="InterPro"/>
</dbReference>
<dbReference type="GO" id="GO:0005886">
    <property type="term" value="C:plasma membrane"/>
    <property type="evidence" value="ECO:0007669"/>
    <property type="project" value="InterPro"/>
</dbReference>
<dbReference type="InterPro" id="IPR001640">
    <property type="entry name" value="Lgt"/>
</dbReference>
<organism evidence="8 9">
    <name type="scientific">Succinivibrio dextrinosolvens</name>
    <dbReference type="NCBI Taxonomy" id="83771"/>
    <lineage>
        <taxon>Bacteria</taxon>
        <taxon>Pseudomonadati</taxon>
        <taxon>Pseudomonadota</taxon>
        <taxon>Gammaproteobacteria</taxon>
        <taxon>Aeromonadales</taxon>
        <taxon>Succinivibrionaceae</taxon>
        <taxon>Succinivibrio</taxon>
    </lineage>
</organism>
<proteinExistence type="inferred from homology"/>
<dbReference type="PANTHER" id="PTHR30589:SF0">
    <property type="entry name" value="PHOSPHATIDYLGLYCEROL--PROLIPOPROTEIN DIACYLGLYCERYL TRANSFERASE"/>
    <property type="match status" value="1"/>
</dbReference>
<dbReference type="GO" id="GO:0042158">
    <property type="term" value="P:lipoprotein biosynthetic process"/>
    <property type="evidence" value="ECO:0007669"/>
    <property type="project" value="InterPro"/>
</dbReference>
<protein>
    <submittedName>
        <fullName evidence="8">Phosphatidylglycerol:prolipoprotein diacylglycerol transferase</fullName>
    </submittedName>
</protein>
<evidence type="ECO:0000313" key="8">
    <source>
        <dbReference type="EMBL" id="SFJ72413.1"/>
    </source>
</evidence>
<gene>
    <name evidence="8" type="ORF">SAMN04487865_100133</name>
</gene>
<evidence type="ECO:0000256" key="4">
    <source>
        <dbReference type="ARBA" id="ARBA00022692"/>
    </source>
</evidence>
<dbReference type="EMBL" id="FOSF01000001">
    <property type="protein sequence ID" value="SFJ72413.1"/>
    <property type="molecule type" value="Genomic_DNA"/>
</dbReference>
<keyword evidence="3 8" id="KW-0808">Transferase</keyword>
<sequence length="238" mass="27224">MDLASFSYGGVYLLGFILYVILPSDIFTFNLRFIFALFSANGAIIGGRLGYIFIYEPFYYLHNPMEAIELWKGGMSFHGGIIGLVCGCFFCSYLIGAGRISFMRAVDRACLIALVIIPLGRCCNFMNGELWGRVTTMPWGVVFDGADQNPRHPVQLYEAFFEGPVMACFLFILQKKSYLTRPLQLSCWYLFVYSFFRFFTEFFREADAMIGYFYGFTLGQFLCLVGMLISLVCLRKIR</sequence>
<comment type="similarity">
    <text evidence="1">Belongs to the Lgt family.</text>
</comment>
<reference evidence="8 9" key="1">
    <citation type="submission" date="2016-10" db="EMBL/GenBank/DDBJ databases">
        <authorList>
            <person name="Varghese N."/>
            <person name="Submissions S."/>
        </authorList>
    </citation>
    <scope>NUCLEOTIDE SEQUENCE [LARGE SCALE GENOMIC DNA]</scope>
    <source>
        <strain evidence="8 9">22B</strain>
    </source>
</reference>
<dbReference type="OrthoDB" id="871140at2"/>
<dbReference type="Proteomes" id="UP000243374">
    <property type="component" value="Unassembled WGS sequence"/>
</dbReference>
<keyword evidence="5 7" id="KW-1133">Transmembrane helix</keyword>
<evidence type="ECO:0000256" key="3">
    <source>
        <dbReference type="ARBA" id="ARBA00022679"/>
    </source>
</evidence>
<keyword evidence="9" id="KW-1185">Reference proteome</keyword>
<evidence type="ECO:0000256" key="1">
    <source>
        <dbReference type="ARBA" id="ARBA00007150"/>
    </source>
</evidence>
<dbReference type="PANTHER" id="PTHR30589">
    <property type="entry name" value="PROLIPOPROTEIN DIACYLGLYCERYL TRANSFERASE"/>
    <property type="match status" value="1"/>
</dbReference>
<evidence type="ECO:0000256" key="7">
    <source>
        <dbReference type="SAM" id="Phobius"/>
    </source>
</evidence>
<feature type="transmembrane region" description="Helical" evidence="7">
    <location>
        <begin position="75"/>
        <end position="97"/>
    </location>
</feature>
<dbReference type="Pfam" id="PF01790">
    <property type="entry name" value="LGT"/>
    <property type="match status" value="1"/>
</dbReference>
<dbReference type="NCBIfam" id="TIGR00544">
    <property type="entry name" value="lgt"/>
    <property type="match status" value="1"/>
</dbReference>
<feature type="transmembrane region" description="Helical" evidence="7">
    <location>
        <begin position="154"/>
        <end position="173"/>
    </location>
</feature>
<dbReference type="AlphaFoldDB" id="A0A662Z865"/>
<keyword evidence="4 7" id="KW-0812">Transmembrane</keyword>
<evidence type="ECO:0000313" key="9">
    <source>
        <dbReference type="Proteomes" id="UP000243374"/>
    </source>
</evidence>
<keyword evidence="2" id="KW-1003">Cell membrane</keyword>
<feature type="transmembrane region" description="Helical" evidence="7">
    <location>
        <begin position="6"/>
        <end position="22"/>
    </location>
</feature>
<feature type="transmembrane region" description="Helical" evidence="7">
    <location>
        <begin position="34"/>
        <end position="55"/>
    </location>
</feature>
<feature type="transmembrane region" description="Helical" evidence="7">
    <location>
        <begin position="185"/>
        <end position="203"/>
    </location>
</feature>
<feature type="transmembrane region" description="Helical" evidence="7">
    <location>
        <begin position="209"/>
        <end position="234"/>
    </location>
</feature>
<evidence type="ECO:0000256" key="2">
    <source>
        <dbReference type="ARBA" id="ARBA00022475"/>
    </source>
</evidence>
<name>A0A662Z865_9GAMM</name>
<dbReference type="RefSeq" id="WP_074837826.1">
    <property type="nucleotide sequence ID" value="NZ_CP047056.1"/>
</dbReference>
<evidence type="ECO:0000256" key="5">
    <source>
        <dbReference type="ARBA" id="ARBA00022989"/>
    </source>
</evidence>
<feature type="transmembrane region" description="Helical" evidence="7">
    <location>
        <begin position="109"/>
        <end position="127"/>
    </location>
</feature>
<evidence type="ECO:0000256" key="6">
    <source>
        <dbReference type="ARBA" id="ARBA00023136"/>
    </source>
</evidence>
<accession>A0A662Z865</accession>
<keyword evidence="6 7" id="KW-0472">Membrane</keyword>